<accession>A0A2H6KFP1</accession>
<organism evidence="1 2">
    <name type="scientific">Babesia ovata</name>
    <dbReference type="NCBI Taxonomy" id="189622"/>
    <lineage>
        <taxon>Eukaryota</taxon>
        <taxon>Sar</taxon>
        <taxon>Alveolata</taxon>
        <taxon>Apicomplexa</taxon>
        <taxon>Aconoidasida</taxon>
        <taxon>Piroplasmida</taxon>
        <taxon>Babesiidae</taxon>
        <taxon>Babesia</taxon>
    </lineage>
</organism>
<protein>
    <submittedName>
        <fullName evidence="1">Flagellar biosynthesis, putative</fullName>
    </submittedName>
</protein>
<dbReference type="Proteomes" id="UP000236319">
    <property type="component" value="Unassembled WGS sequence"/>
</dbReference>
<dbReference type="AlphaFoldDB" id="A0A2H6KFP1"/>
<keyword evidence="1" id="KW-0282">Flagellum</keyword>
<keyword evidence="1" id="KW-0966">Cell projection</keyword>
<name>A0A2H6KFP1_9APIC</name>
<reference evidence="1 2" key="1">
    <citation type="journal article" date="2017" name="BMC Genomics">
        <title>Whole-genome assembly of Babesia ovata and comparative genomics between closely related pathogens.</title>
        <authorList>
            <person name="Yamagishi J."/>
            <person name="Asada M."/>
            <person name="Hakimi H."/>
            <person name="Tanaka T.Q."/>
            <person name="Sugimoto C."/>
            <person name="Kawazu S."/>
        </authorList>
    </citation>
    <scope>NUCLEOTIDE SEQUENCE [LARGE SCALE GENOMIC DNA]</scope>
    <source>
        <strain evidence="1 2">Miyake</strain>
    </source>
</reference>
<dbReference type="VEuPathDB" id="PiroplasmaDB:BOVATA_033000"/>
<proteinExistence type="predicted"/>
<comment type="caution">
    <text evidence="1">The sequence shown here is derived from an EMBL/GenBank/DDBJ whole genome shotgun (WGS) entry which is preliminary data.</text>
</comment>
<dbReference type="RefSeq" id="XP_028868049.1">
    <property type="nucleotide sequence ID" value="XM_029012216.1"/>
</dbReference>
<keyword evidence="2" id="KW-1185">Reference proteome</keyword>
<evidence type="ECO:0000313" key="2">
    <source>
        <dbReference type="Proteomes" id="UP000236319"/>
    </source>
</evidence>
<evidence type="ECO:0000313" key="1">
    <source>
        <dbReference type="EMBL" id="GBE61806.1"/>
    </source>
</evidence>
<dbReference type="EMBL" id="BDSA01000003">
    <property type="protein sequence ID" value="GBE61806.1"/>
    <property type="molecule type" value="Genomic_DNA"/>
</dbReference>
<dbReference type="GeneID" id="39875577"/>
<keyword evidence="1" id="KW-0969">Cilium</keyword>
<sequence length="130" mass="14679">MQDTPVAARLMSGAGMGSVGDVCIHGLLFREHGRLSVLDSRDLSLFLRTSFAIRRNVALYPNIEHLHLFGRNVARDHIADGVAICLQKGLPFGADHADGFRQQQEFLRESLRQQRDEQRVPKQQVFDPSR</sequence>
<gene>
    <name evidence="1" type="ORF">BOVATA_033000</name>
</gene>